<dbReference type="EMBL" id="VTOW01000002">
    <property type="protein sequence ID" value="NKE71461.1"/>
    <property type="molecule type" value="Genomic_DNA"/>
</dbReference>
<accession>A0A7X6DQE5</accession>
<dbReference type="PANTHER" id="PTHR14021:SF15">
    <property type="entry name" value="IRON-SULFUR CLUSTER CO-CHAPERONE PROTEIN HSCB"/>
    <property type="match status" value="1"/>
</dbReference>
<dbReference type="SMART" id="SM00271">
    <property type="entry name" value="DnaJ"/>
    <property type="match status" value="1"/>
</dbReference>
<comment type="function">
    <text evidence="1">Co-chaperone involved in the maturation of iron-sulfur cluster-containing proteins. Seems to help targeting proteins to be folded toward HscA.</text>
</comment>
<keyword evidence="4" id="KW-1185">Reference proteome</keyword>
<dbReference type="GO" id="GO:0001671">
    <property type="term" value="F:ATPase activator activity"/>
    <property type="evidence" value="ECO:0007669"/>
    <property type="project" value="InterPro"/>
</dbReference>
<evidence type="ECO:0000313" key="4">
    <source>
        <dbReference type="Proteomes" id="UP000534783"/>
    </source>
</evidence>
<evidence type="ECO:0000313" key="3">
    <source>
        <dbReference type="EMBL" id="NKE71461.1"/>
    </source>
</evidence>
<comment type="caution">
    <text evidence="3">The sequence shown here is derived from an EMBL/GenBank/DDBJ whole genome shotgun (WGS) entry which is preliminary data.</text>
</comment>
<reference evidence="3 4" key="1">
    <citation type="journal article" date="2020" name="Nature">
        <title>Bacterial chemolithoautotrophy via manganese oxidation.</title>
        <authorList>
            <person name="Yu H."/>
            <person name="Leadbetter J.R."/>
        </authorList>
    </citation>
    <scope>NUCLEOTIDE SEQUENCE [LARGE SCALE GENOMIC DNA]</scope>
    <source>
        <strain evidence="3 4">Mn-1</strain>
    </source>
</reference>
<dbReference type="InterPro" id="IPR036869">
    <property type="entry name" value="J_dom_sf"/>
</dbReference>
<name>A0A7X6DQE5_9BACT</name>
<dbReference type="InterPro" id="IPR004640">
    <property type="entry name" value="HscB"/>
</dbReference>
<proteinExistence type="predicted"/>
<dbReference type="Proteomes" id="UP000534783">
    <property type="component" value="Unassembled WGS sequence"/>
</dbReference>
<dbReference type="GO" id="GO:0044571">
    <property type="term" value="P:[2Fe-2S] cluster assembly"/>
    <property type="evidence" value="ECO:0007669"/>
    <property type="project" value="InterPro"/>
</dbReference>
<feature type="domain" description="J" evidence="2">
    <location>
        <begin position="42"/>
        <end position="114"/>
    </location>
</feature>
<evidence type="ECO:0000259" key="2">
    <source>
        <dbReference type="PROSITE" id="PS50076"/>
    </source>
</evidence>
<protein>
    <submittedName>
        <fullName evidence="3">Fe-S protein assembly co-chaperone HscB</fullName>
    </submittedName>
</protein>
<dbReference type="Gene3D" id="1.10.287.110">
    <property type="entry name" value="DnaJ domain"/>
    <property type="match status" value="1"/>
</dbReference>
<dbReference type="InterPro" id="IPR001623">
    <property type="entry name" value="DnaJ_domain"/>
</dbReference>
<evidence type="ECO:0000256" key="1">
    <source>
        <dbReference type="ARBA" id="ARBA00025596"/>
    </source>
</evidence>
<dbReference type="PANTHER" id="PTHR14021">
    <property type="entry name" value="IRON-SULFUR CLUSTER CO-CHAPERONE PROTEIN HSCB"/>
    <property type="match status" value="1"/>
</dbReference>
<gene>
    <name evidence="3" type="primary">hscB</name>
    <name evidence="3" type="ORF">MNODULE_11995</name>
</gene>
<organism evidence="3 4">
    <name type="scientific">Candidatus Manganitrophus noduliformans</name>
    <dbReference type="NCBI Taxonomy" id="2606439"/>
    <lineage>
        <taxon>Bacteria</taxon>
        <taxon>Pseudomonadati</taxon>
        <taxon>Nitrospirota</taxon>
        <taxon>Nitrospiria</taxon>
        <taxon>Candidatus Troglogloeales</taxon>
        <taxon>Candidatus Manganitrophaceae</taxon>
        <taxon>Candidatus Manganitrophus</taxon>
    </lineage>
</organism>
<dbReference type="AlphaFoldDB" id="A0A7X6DQE5"/>
<dbReference type="NCBIfam" id="TIGR00714">
    <property type="entry name" value="hscB"/>
    <property type="match status" value="1"/>
</dbReference>
<dbReference type="SUPFAM" id="SSF46565">
    <property type="entry name" value="Chaperone J-domain"/>
    <property type="match status" value="1"/>
</dbReference>
<dbReference type="PROSITE" id="PS50076">
    <property type="entry name" value="DNAJ_2"/>
    <property type="match status" value="1"/>
</dbReference>
<sequence>MKLSRTSEVTTRRPCWSCGAPVESLYACDRCAVLQRFPETIDYFTLFGIGPRLKIDLARLEATFYELSRKFHPDFYQKKSSEEQAISLENSALVNKAYRTLRDPIQRTEYLIGRVDGGSAVSTEAPADLFDEILELQELLEGVKEAPGDSAQRGGLVDALEREQARFGQIQSEGERALEKLATEWDRLQEESKEEEITQAQRRLLSEMKQILSRRAYLERVLNDIQTGIEKLEKGN</sequence>
<dbReference type="GO" id="GO:0051087">
    <property type="term" value="F:protein-folding chaperone binding"/>
    <property type="evidence" value="ECO:0007669"/>
    <property type="project" value="InterPro"/>
</dbReference>